<dbReference type="InterPro" id="IPR000073">
    <property type="entry name" value="AB_hydrolase_1"/>
</dbReference>
<dbReference type="EMBL" id="UINC01061912">
    <property type="protein sequence ID" value="SVB87992.1"/>
    <property type="molecule type" value="Genomic_DNA"/>
</dbReference>
<dbReference type="SUPFAM" id="SSF53474">
    <property type="entry name" value="alpha/beta-Hydrolases"/>
    <property type="match status" value="1"/>
</dbReference>
<proteinExistence type="predicted"/>
<dbReference type="Gene3D" id="3.40.50.1820">
    <property type="entry name" value="alpha/beta hydrolase"/>
    <property type="match status" value="1"/>
</dbReference>
<accession>A0A382HLL3</accession>
<dbReference type="AlphaFoldDB" id="A0A382HLL3"/>
<gene>
    <name evidence="2" type="ORF">METZ01_LOCUS240846</name>
</gene>
<feature type="domain" description="AB hydrolase-1" evidence="1">
    <location>
        <begin position="5"/>
        <end position="117"/>
    </location>
</feature>
<dbReference type="InterPro" id="IPR029058">
    <property type="entry name" value="AB_hydrolase_fold"/>
</dbReference>
<dbReference type="Pfam" id="PF00561">
    <property type="entry name" value="Abhydrolase_1"/>
    <property type="match status" value="1"/>
</dbReference>
<protein>
    <recommendedName>
        <fullName evidence="1">AB hydrolase-1 domain-containing protein</fullName>
    </recommendedName>
</protein>
<feature type="non-terminal residue" evidence="2">
    <location>
        <position position="1"/>
    </location>
</feature>
<evidence type="ECO:0000313" key="2">
    <source>
        <dbReference type="EMBL" id="SVB87992.1"/>
    </source>
</evidence>
<sequence length="167" mass="17987">MTIAFVHGNPETDAIWGDLVEELAGRGVADMVLLAPPGFGAPIPDGWSATREEYRGWLVDQLVRLAARGPVDVVGHDWGAGHVFGLLEYRPDLVRSWACDCTGLIHPDYVWHDMAQLWQTPGIGEEVVKGMRAASREERVAMMTASGMSAVAAGDVADSLDGITDCI</sequence>
<name>A0A382HLL3_9ZZZZ</name>
<evidence type="ECO:0000259" key="1">
    <source>
        <dbReference type="Pfam" id="PF00561"/>
    </source>
</evidence>
<reference evidence="2" key="1">
    <citation type="submission" date="2018-05" db="EMBL/GenBank/DDBJ databases">
        <authorList>
            <person name="Lanie J.A."/>
            <person name="Ng W.-L."/>
            <person name="Kazmierczak K.M."/>
            <person name="Andrzejewski T.M."/>
            <person name="Davidsen T.M."/>
            <person name="Wayne K.J."/>
            <person name="Tettelin H."/>
            <person name="Glass J.I."/>
            <person name="Rusch D."/>
            <person name="Podicherti R."/>
            <person name="Tsui H.-C.T."/>
            <person name="Winkler M.E."/>
        </authorList>
    </citation>
    <scope>NUCLEOTIDE SEQUENCE</scope>
</reference>
<feature type="non-terminal residue" evidence="2">
    <location>
        <position position="167"/>
    </location>
</feature>
<organism evidence="2">
    <name type="scientific">marine metagenome</name>
    <dbReference type="NCBI Taxonomy" id="408172"/>
    <lineage>
        <taxon>unclassified sequences</taxon>
        <taxon>metagenomes</taxon>
        <taxon>ecological metagenomes</taxon>
    </lineage>
</organism>